<gene>
    <name evidence="7" type="ORF">I4J89_24990</name>
</gene>
<feature type="domain" description="Peptidase S1" evidence="6">
    <location>
        <begin position="29"/>
        <end position="254"/>
    </location>
</feature>
<dbReference type="RefSeq" id="WP_196416492.1">
    <property type="nucleotide sequence ID" value="NZ_JADQTO010000012.1"/>
</dbReference>
<keyword evidence="7" id="KW-0645">Protease</keyword>
<feature type="chain" id="PRO_5039312975" evidence="5">
    <location>
        <begin position="27"/>
        <end position="325"/>
    </location>
</feature>
<dbReference type="PANTHER" id="PTHR24276:SF98">
    <property type="entry name" value="FI18310P1-RELATED"/>
    <property type="match status" value="1"/>
</dbReference>
<dbReference type="Pfam" id="PF00089">
    <property type="entry name" value="Trypsin"/>
    <property type="match status" value="1"/>
</dbReference>
<dbReference type="Proteomes" id="UP000598146">
    <property type="component" value="Unassembled WGS sequence"/>
</dbReference>
<keyword evidence="4" id="KW-0812">Transmembrane</keyword>
<dbReference type="GO" id="GO:0006508">
    <property type="term" value="P:proteolysis"/>
    <property type="evidence" value="ECO:0007669"/>
    <property type="project" value="UniProtKB-KW"/>
</dbReference>
<keyword evidence="8" id="KW-1185">Reference proteome</keyword>
<protein>
    <submittedName>
        <fullName evidence="7">Trypsin-like serine protease</fullName>
    </submittedName>
</protein>
<accession>A0A931C9M5</accession>
<evidence type="ECO:0000313" key="8">
    <source>
        <dbReference type="Proteomes" id="UP000598146"/>
    </source>
</evidence>
<reference evidence="7" key="1">
    <citation type="submission" date="2020-11" db="EMBL/GenBank/DDBJ databases">
        <title>Isolation and identification of active actinomycetes.</title>
        <authorList>
            <person name="Sun X."/>
        </authorList>
    </citation>
    <scope>NUCLEOTIDE SEQUENCE</scope>
    <source>
        <strain evidence="7">NEAU-A11</strain>
    </source>
</reference>
<evidence type="ECO:0000256" key="4">
    <source>
        <dbReference type="SAM" id="Phobius"/>
    </source>
</evidence>
<evidence type="ECO:0000256" key="5">
    <source>
        <dbReference type="SAM" id="SignalP"/>
    </source>
</evidence>
<keyword evidence="5" id="KW-0732">Signal</keyword>
<evidence type="ECO:0000256" key="1">
    <source>
        <dbReference type="ARBA" id="ARBA00007664"/>
    </source>
</evidence>
<keyword evidence="4" id="KW-1133">Transmembrane helix</keyword>
<dbReference type="InterPro" id="IPR043504">
    <property type="entry name" value="Peptidase_S1_PA_chymotrypsin"/>
</dbReference>
<dbReference type="PRINTS" id="PR00722">
    <property type="entry name" value="CHYMOTRYPSIN"/>
</dbReference>
<name>A0A931C9M5_9ACTN</name>
<dbReference type="SMART" id="SM00020">
    <property type="entry name" value="Tryp_SPc"/>
    <property type="match status" value="1"/>
</dbReference>
<dbReference type="InterPro" id="IPR018114">
    <property type="entry name" value="TRYPSIN_HIS"/>
</dbReference>
<feature type="transmembrane region" description="Helical" evidence="4">
    <location>
        <begin position="290"/>
        <end position="312"/>
    </location>
</feature>
<dbReference type="Gene3D" id="2.40.10.10">
    <property type="entry name" value="Trypsin-like serine proteases"/>
    <property type="match status" value="1"/>
</dbReference>
<comment type="caution">
    <text evidence="7">The sequence shown here is derived from an EMBL/GenBank/DDBJ whole genome shotgun (WGS) entry which is preliminary data.</text>
</comment>
<evidence type="ECO:0000313" key="7">
    <source>
        <dbReference type="EMBL" id="MBG0564709.1"/>
    </source>
</evidence>
<dbReference type="InterPro" id="IPR009003">
    <property type="entry name" value="Peptidase_S1_PA"/>
</dbReference>
<dbReference type="GO" id="GO:0004252">
    <property type="term" value="F:serine-type endopeptidase activity"/>
    <property type="evidence" value="ECO:0007669"/>
    <property type="project" value="InterPro"/>
</dbReference>
<dbReference type="SUPFAM" id="SSF50494">
    <property type="entry name" value="Trypsin-like serine proteases"/>
    <property type="match status" value="1"/>
</dbReference>
<keyword evidence="7" id="KW-0378">Hydrolase</keyword>
<organism evidence="7 8">
    <name type="scientific">Actinoplanes aureus</name>
    <dbReference type="NCBI Taxonomy" id="2792083"/>
    <lineage>
        <taxon>Bacteria</taxon>
        <taxon>Bacillati</taxon>
        <taxon>Actinomycetota</taxon>
        <taxon>Actinomycetes</taxon>
        <taxon>Micromonosporales</taxon>
        <taxon>Micromonosporaceae</taxon>
        <taxon>Actinoplanes</taxon>
    </lineage>
</organism>
<dbReference type="AlphaFoldDB" id="A0A931C9M5"/>
<comment type="similarity">
    <text evidence="1">Belongs to the peptidase S1 family.</text>
</comment>
<dbReference type="PROSITE" id="PS00134">
    <property type="entry name" value="TRYPSIN_HIS"/>
    <property type="match status" value="1"/>
</dbReference>
<keyword evidence="2" id="KW-1015">Disulfide bond</keyword>
<dbReference type="InterPro" id="IPR001314">
    <property type="entry name" value="Peptidase_S1A"/>
</dbReference>
<evidence type="ECO:0000256" key="3">
    <source>
        <dbReference type="SAM" id="MobiDB-lite"/>
    </source>
</evidence>
<evidence type="ECO:0000256" key="2">
    <source>
        <dbReference type="ARBA" id="ARBA00023157"/>
    </source>
</evidence>
<proteinExistence type="inferred from homology"/>
<sequence length="325" mass="33709">MRKLCRIVVALVAAFPVGAVVAPASAQAIAHGEGVPDGRYTFAVKITELGIPTPGGGTRDSSCSGGLIAPNWVLTAAHCFRDIRGKRVSRTVAEQTIATVGRADLSGKAGFTADVVEVRQHGKADVALARLDRAVTGITPLRLNRRKPATGQRARLVGYGFTDPDANRTPKRLRTGRFEVTSVAATEMGLSGIAPRRDTSPCERDSGGPYFTEAKNGTAVVIGVVSRGPDCPHTGPDIATRVDALAPWILSVVGDDLAPPSSPAAADPPSRTPGAGPSTAAAAPPQPAGWTLPPATLAIIPVAVGAVVLLLARRGRRYRGHRRQG</sequence>
<evidence type="ECO:0000259" key="6">
    <source>
        <dbReference type="PROSITE" id="PS50240"/>
    </source>
</evidence>
<dbReference type="PROSITE" id="PS50240">
    <property type="entry name" value="TRYPSIN_DOM"/>
    <property type="match status" value="1"/>
</dbReference>
<dbReference type="PANTHER" id="PTHR24276">
    <property type="entry name" value="POLYSERASE-RELATED"/>
    <property type="match status" value="1"/>
</dbReference>
<dbReference type="EMBL" id="JADQTO010000012">
    <property type="protein sequence ID" value="MBG0564709.1"/>
    <property type="molecule type" value="Genomic_DNA"/>
</dbReference>
<feature type="region of interest" description="Disordered" evidence="3">
    <location>
        <begin position="259"/>
        <end position="287"/>
    </location>
</feature>
<dbReference type="InterPro" id="IPR050430">
    <property type="entry name" value="Peptidase_S1"/>
</dbReference>
<dbReference type="InterPro" id="IPR001254">
    <property type="entry name" value="Trypsin_dom"/>
</dbReference>
<keyword evidence="4" id="KW-0472">Membrane</keyword>
<feature type="signal peptide" evidence="5">
    <location>
        <begin position="1"/>
        <end position="26"/>
    </location>
</feature>